<reference evidence="2" key="1">
    <citation type="submission" date="2022-11" db="UniProtKB">
        <authorList>
            <consortium name="WormBaseParasite"/>
        </authorList>
    </citation>
    <scope>IDENTIFICATION</scope>
</reference>
<protein>
    <submittedName>
        <fullName evidence="2">Uncharacterized protein</fullName>
    </submittedName>
</protein>
<evidence type="ECO:0000313" key="1">
    <source>
        <dbReference type="Proteomes" id="UP000887565"/>
    </source>
</evidence>
<dbReference type="WBParaSite" id="nRc.2.0.1.t17184-RA">
    <property type="protein sequence ID" value="nRc.2.0.1.t17184-RA"/>
    <property type="gene ID" value="nRc.2.0.1.g17184"/>
</dbReference>
<sequence length="103" mass="12166">FLRIYHEPYSTTRVEPGPYRWSTYRNNKKHAKHVTDILKDIDDAFGYEQDHKITVTTKNKYDKNVPKTIQMSYQAFCAAVVEMIPMKLDDLRGITKSINNQQR</sequence>
<organism evidence="1 2">
    <name type="scientific">Romanomermis culicivorax</name>
    <name type="common">Nematode worm</name>
    <dbReference type="NCBI Taxonomy" id="13658"/>
    <lineage>
        <taxon>Eukaryota</taxon>
        <taxon>Metazoa</taxon>
        <taxon>Ecdysozoa</taxon>
        <taxon>Nematoda</taxon>
        <taxon>Enoplea</taxon>
        <taxon>Dorylaimia</taxon>
        <taxon>Mermithida</taxon>
        <taxon>Mermithoidea</taxon>
        <taxon>Mermithidae</taxon>
        <taxon>Romanomermis</taxon>
    </lineage>
</organism>
<proteinExistence type="predicted"/>
<dbReference type="AlphaFoldDB" id="A0A915IUW6"/>
<dbReference type="Proteomes" id="UP000887565">
    <property type="component" value="Unplaced"/>
</dbReference>
<evidence type="ECO:0000313" key="2">
    <source>
        <dbReference type="WBParaSite" id="nRc.2.0.1.t17184-RA"/>
    </source>
</evidence>
<accession>A0A915IUW6</accession>
<name>A0A915IUW6_ROMCU</name>
<keyword evidence="1" id="KW-1185">Reference proteome</keyword>